<comment type="caution">
    <text evidence="1">The sequence shown here is derived from an EMBL/GenBank/DDBJ whole genome shotgun (WGS) entry which is preliminary data.</text>
</comment>
<dbReference type="AlphaFoldDB" id="A0A922F0E0"/>
<dbReference type="Proteomes" id="UP000811246">
    <property type="component" value="Chromosome 5"/>
</dbReference>
<protein>
    <submittedName>
        <fullName evidence="1">Uncharacterized protein</fullName>
    </submittedName>
</protein>
<organism evidence="1 2">
    <name type="scientific">Carya illinoinensis</name>
    <name type="common">Pecan</name>
    <dbReference type="NCBI Taxonomy" id="32201"/>
    <lineage>
        <taxon>Eukaryota</taxon>
        <taxon>Viridiplantae</taxon>
        <taxon>Streptophyta</taxon>
        <taxon>Embryophyta</taxon>
        <taxon>Tracheophyta</taxon>
        <taxon>Spermatophyta</taxon>
        <taxon>Magnoliopsida</taxon>
        <taxon>eudicotyledons</taxon>
        <taxon>Gunneridae</taxon>
        <taxon>Pentapetalae</taxon>
        <taxon>rosids</taxon>
        <taxon>fabids</taxon>
        <taxon>Fagales</taxon>
        <taxon>Juglandaceae</taxon>
        <taxon>Carya</taxon>
    </lineage>
</organism>
<evidence type="ECO:0000313" key="2">
    <source>
        <dbReference type="Proteomes" id="UP000811246"/>
    </source>
</evidence>
<reference evidence="1" key="1">
    <citation type="submission" date="2021-01" db="EMBL/GenBank/DDBJ databases">
        <authorList>
            <person name="Lovell J.T."/>
            <person name="Bentley N."/>
            <person name="Bhattarai G."/>
            <person name="Jenkins J.W."/>
            <person name="Sreedasyam A."/>
            <person name="Alarcon Y."/>
            <person name="Bock C."/>
            <person name="Boston L."/>
            <person name="Carlson J."/>
            <person name="Cervantes K."/>
            <person name="Clermont K."/>
            <person name="Krom N."/>
            <person name="Kubenka K."/>
            <person name="Mamidi S."/>
            <person name="Mattison C."/>
            <person name="Monteros M."/>
            <person name="Pisani C."/>
            <person name="Plott C."/>
            <person name="Rajasekar S."/>
            <person name="Rhein H.S."/>
            <person name="Rohla C."/>
            <person name="Song M."/>
            <person name="Hilaire R.S."/>
            <person name="Shu S."/>
            <person name="Wells L."/>
            <person name="Wang X."/>
            <person name="Webber J."/>
            <person name="Heerema R.J."/>
            <person name="Klein P."/>
            <person name="Conner P."/>
            <person name="Grauke L."/>
            <person name="Grimwood J."/>
            <person name="Schmutz J."/>
            <person name="Randall J.J."/>
        </authorList>
    </citation>
    <scope>NUCLEOTIDE SEQUENCE</scope>
    <source>
        <tissue evidence="1">Leaf</tissue>
    </source>
</reference>
<proteinExistence type="predicted"/>
<accession>A0A922F0E0</accession>
<evidence type="ECO:0000313" key="1">
    <source>
        <dbReference type="EMBL" id="KAG6713578.1"/>
    </source>
</evidence>
<name>A0A922F0E0_CARIL</name>
<dbReference type="EMBL" id="CM031829">
    <property type="protein sequence ID" value="KAG6713578.1"/>
    <property type="molecule type" value="Genomic_DNA"/>
</dbReference>
<gene>
    <name evidence="1" type="ORF">I3842_05G160400</name>
</gene>
<sequence length="100" mass="11510">MDWLALVIGLCGTSGGLFEFFRTRRNGNQVMVVQRDQNRYGRYLTMSEYGHDKRHGSIVVPESLKGEGWRKFGALLMEVFYPYSVLGDRNRTHYKIGTSS</sequence>